<dbReference type="InterPro" id="IPR000073">
    <property type="entry name" value="AB_hydrolase_1"/>
</dbReference>
<dbReference type="RefSeq" id="WP_275567524.1">
    <property type="nucleotide sequence ID" value="NZ_JARGYC010000026.1"/>
</dbReference>
<dbReference type="EMBL" id="JARGYC010000026">
    <property type="protein sequence ID" value="MDF0601383.1"/>
    <property type="molecule type" value="Genomic_DNA"/>
</dbReference>
<dbReference type="Proteomes" id="UP001220964">
    <property type="component" value="Unassembled WGS sequence"/>
</dbReference>
<evidence type="ECO:0000313" key="2">
    <source>
        <dbReference type="EMBL" id="MDF0601383.1"/>
    </source>
</evidence>
<comment type="caution">
    <text evidence="2">The sequence shown here is derived from an EMBL/GenBank/DDBJ whole genome shotgun (WGS) entry which is preliminary data.</text>
</comment>
<name>A0AAE3NNR7_9RHOB</name>
<protein>
    <submittedName>
        <fullName evidence="2">Alpha/beta hydrolase</fullName>
    </submittedName>
</protein>
<feature type="domain" description="AB hydrolase-1" evidence="1">
    <location>
        <begin position="33"/>
        <end position="246"/>
    </location>
</feature>
<dbReference type="PANTHER" id="PTHR43194">
    <property type="entry name" value="HYDROLASE ALPHA/BETA FOLD FAMILY"/>
    <property type="match status" value="1"/>
</dbReference>
<reference evidence="2" key="1">
    <citation type="submission" date="2023-03" db="EMBL/GenBank/DDBJ databases">
        <title>Multiphase analysis and comparison of six strains from genera Psychromarinibacter, Lutimaribacter, and Maritimibacter, including a novel species: Psychromarinibacter sediminicola sp. nov.</title>
        <authorList>
            <person name="Wang Y.-H."/>
            <person name="Ye M.-Q."/>
            <person name="Du Z.-J."/>
        </authorList>
    </citation>
    <scope>NUCLEOTIDE SEQUENCE</scope>
    <source>
        <strain evidence="2">C21-152</strain>
    </source>
</reference>
<proteinExistence type="predicted"/>
<sequence>MAQVKAVGTASARLSYEVVGEGPVICLIASAGRGPWDFAGLAERLAVRGYRVLLPVPRGLGESRGPLDGIDFHDLAADVAAVVDAEGGSAIVAGHAYGCWIARTLAEDRPDLVRGLVFLAAGAERWPAELTDAIDTASDPGAARAARIEALRTAFFAPGHDPTGWLDGWSSDLIAAQRAARARTDPDSWTASGSAPILDLVGAQDPFRPAERRSDYVERFGARVTLEVIDGASHALPDERPGDVAARMDRWIAAL</sequence>
<dbReference type="Pfam" id="PF12697">
    <property type="entry name" value="Abhydrolase_6"/>
    <property type="match status" value="1"/>
</dbReference>
<dbReference type="GO" id="GO:0016787">
    <property type="term" value="F:hydrolase activity"/>
    <property type="evidence" value="ECO:0007669"/>
    <property type="project" value="UniProtKB-KW"/>
</dbReference>
<keyword evidence="3" id="KW-1185">Reference proteome</keyword>
<dbReference type="InterPro" id="IPR050228">
    <property type="entry name" value="Carboxylesterase_BioH"/>
</dbReference>
<organism evidence="2 3">
    <name type="scientific">Psychromarinibacter sediminicola</name>
    <dbReference type="NCBI Taxonomy" id="3033385"/>
    <lineage>
        <taxon>Bacteria</taxon>
        <taxon>Pseudomonadati</taxon>
        <taxon>Pseudomonadota</taxon>
        <taxon>Alphaproteobacteria</taxon>
        <taxon>Rhodobacterales</taxon>
        <taxon>Paracoccaceae</taxon>
        <taxon>Psychromarinibacter</taxon>
    </lineage>
</organism>
<dbReference type="Gene3D" id="3.40.50.1820">
    <property type="entry name" value="alpha/beta hydrolase"/>
    <property type="match status" value="1"/>
</dbReference>
<evidence type="ECO:0000259" key="1">
    <source>
        <dbReference type="Pfam" id="PF12697"/>
    </source>
</evidence>
<dbReference type="SUPFAM" id="SSF53474">
    <property type="entry name" value="alpha/beta-Hydrolases"/>
    <property type="match status" value="1"/>
</dbReference>
<dbReference type="InterPro" id="IPR029058">
    <property type="entry name" value="AB_hydrolase_fold"/>
</dbReference>
<keyword evidence="2" id="KW-0378">Hydrolase</keyword>
<dbReference type="PANTHER" id="PTHR43194:SF5">
    <property type="entry name" value="PIMELOYL-[ACYL-CARRIER PROTEIN] METHYL ESTER ESTERASE"/>
    <property type="match status" value="1"/>
</dbReference>
<dbReference type="AlphaFoldDB" id="A0AAE3NNR7"/>
<accession>A0AAE3NNR7</accession>
<gene>
    <name evidence="2" type="ORF">P1J78_11625</name>
</gene>
<evidence type="ECO:0000313" key="3">
    <source>
        <dbReference type="Proteomes" id="UP001220964"/>
    </source>
</evidence>